<dbReference type="AlphaFoldDB" id="A0A9W9PPU4"/>
<keyword evidence="8" id="KW-1185">Reference proteome</keyword>
<feature type="transmembrane region" description="Helical" evidence="5">
    <location>
        <begin position="362"/>
        <end position="386"/>
    </location>
</feature>
<evidence type="ECO:0000256" key="2">
    <source>
        <dbReference type="ARBA" id="ARBA00022692"/>
    </source>
</evidence>
<evidence type="ECO:0000313" key="7">
    <source>
        <dbReference type="EMBL" id="KAJ5303430.1"/>
    </source>
</evidence>
<comment type="caution">
    <text evidence="7">The sequence shown here is derived from an EMBL/GenBank/DDBJ whole genome shotgun (WGS) entry which is preliminary data.</text>
</comment>
<dbReference type="InterPro" id="IPR036259">
    <property type="entry name" value="MFS_trans_sf"/>
</dbReference>
<dbReference type="GO" id="GO:0016020">
    <property type="term" value="C:membrane"/>
    <property type="evidence" value="ECO:0007669"/>
    <property type="project" value="UniProtKB-SubCell"/>
</dbReference>
<dbReference type="PANTHER" id="PTHR42718">
    <property type="entry name" value="MAJOR FACILITATOR SUPERFAMILY MULTIDRUG TRANSPORTER MFSC"/>
    <property type="match status" value="1"/>
</dbReference>
<keyword evidence="4 5" id="KW-0472">Membrane</keyword>
<keyword evidence="3 5" id="KW-1133">Transmembrane helix</keyword>
<dbReference type="SUPFAM" id="SSF103473">
    <property type="entry name" value="MFS general substrate transporter"/>
    <property type="match status" value="1"/>
</dbReference>
<accession>A0A9W9PPU4</accession>
<dbReference type="Proteomes" id="UP001147746">
    <property type="component" value="Unassembled WGS sequence"/>
</dbReference>
<evidence type="ECO:0000256" key="3">
    <source>
        <dbReference type="ARBA" id="ARBA00022989"/>
    </source>
</evidence>
<dbReference type="PROSITE" id="PS50850">
    <property type="entry name" value="MFS"/>
    <property type="match status" value="1"/>
</dbReference>
<feature type="transmembrane region" description="Helical" evidence="5">
    <location>
        <begin position="330"/>
        <end position="350"/>
    </location>
</feature>
<feature type="transmembrane region" description="Helical" evidence="5">
    <location>
        <begin position="64"/>
        <end position="90"/>
    </location>
</feature>
<evidence type="ECO:0000313" key="8">
    <source>
        <dbReference type="Proteomes" id="UP001147746"/>
    </source>
</evidence>
<evidence type="ECO:0000259" key="6">
    <source>
        <dbReference type="PROSITE" id="PS50850"/>
    </source>
</evidence>
<protein>
    <recommendedName>
        <fullName evidence="6">Major facilitator superfamily (MFS) profile domain-containing protein</fullName>
    </recommendedName>
</protein>
<evidence type="ECO:0000256" key="5">
    <source>
        <dbReference type="SAM" id="Phobius"/>
    </source>
</evidence>
<feature type="transmembrane region" description="Helical" evidence="5">
    <location>
        <begin position="418"/>
        <end position="437"/>
    </location>
</feature>
<dbReference type="InterPro" id="IPR011701">
    <property type="entry name" value="MFS"/>
</dbReference>
<dbReference type="EMBL" id="JAPZBO010000009">
    <property type="protein sequence ID" value="KAJ5303430.1"/>
    <property type="molecule type" value="Genomic_DNA"/>
</dbReference>
<feature type="transmembrane region" description="Helical" evidence="5">
    <location>
        <begin position="498"/>
        <end position="519"/>
    </location>
</feature>
<feature type="transmembrane region" description="Helical" evidence="5">
    <location>
        <begin position="163"/>
        <end position="181"/>
    </location>
</feature>
<reference evidence="7" key="1">
    <citation type="submission" date="2022-12" db="EMBL/GenBank/DDBJ databases">
        <authorList>
            <person name="Petersen C."/>
        </authorList>
    </citation>
    <scope>NUCLEOTIDE SEQUENCE</scope>
    <source>
        <strain evidence="7">IBT 21472</strain>
    </source>
</reference>
<organism evidence="7 8">
    <name type="scientific">Penicillium atrosanguineum</name>
    <dbReference type="NCBI Taxonomy" id="1132637"/>
    <lineage>
        <taxon>Eukaryota</taxon>
        <taxon>Fungi</taxon>
        <taxon>Dikarya</taxon>
        <taxon>Ascomycota</taxon>
        <taxon>Pezizomycotina</taxon>
        <taxon>Eurotiomycetes</taxon>
        <taxon>Eurotiomycetidae</taxon>
        <taxon>Eurotiales</taxon>
        <taxon>Aspergillaceae</taxon>
        <taxon>Penicillium</taxon>
    </lineage>
</organism>
<reference evidence="7" key="2">
    <citation type="journal article" date="2023" name="IMA Fungus">
        <title>Comparative genomic study of the Penicillium genus elucidates a diverse pangenome and 15 lateral gene transfer events.</title>
        <authorList>
            <person name="Petersen C."/>
            <person name="Sorensen T."/>
            <person name="Nielsen M.R."/>
            <person name="Sondergaard T.E."/>
            <person name="Sorensen J.L."/>
            <person name="Fitzpatrick D.A."/>
            <person name="Frisvad J.C."/>
            <person name="Nielsen K.L."/>
        </authorList>
    </citation>
    <scope>NUCLEOTIDE SEQUENCE</scope>
    <source>
        <strain evidence="7">IBT 21472</strain>
    </source>
</reference>
<dbReference type="CDD" id="cd17476">
    <property type="entry name" value="MFS_Amf1_MDR_like"/>
    <property type="match status" value="1"/>
</dbReference>
<dbReference type="PANTHER" id="PTHR42718:SF1">
    <property type="entry name" value="LOW AFFINITY AMMONIUM TRANSPORTER"/>
    <property type="match status" value="1"/>
</dbReference>
<feature type="transmembrane region" description="Helical" evidence="5">
    <location>
        <begin position="102"/>
        <end position="119"/>
    </location>
</feature>
<dbReference type="GO" id="GO:0022857">
    <property type="term" value="F:transmembrane transporter activity"/>
    <property type="evidence" value="ECO:0007669"/>
    <property type="project" value="InterPro"/>
</dbReference>
<dbReference type="InterPro" id="IPR020846">
    <property type="entry name" value="MFS_dom"/>
</dbReference>
<dbReference type="Gene3D" id="1.20.1250.20">
    <property type="entry name" value="MFS general substrate transporter like domains"/>
    <property type="match status" value="2"/>
</dbReference>
<feature type="domain" description="Major facilitator superfamily (MFS) profile" evidence="6">
    <location>
        <begin position="66"/>
        <end position="523"/>
    </location>
</feature>
<feature type="transmembrane region" description="Helical" evidence="5">
    <location>
        <begin position="458"/>
        <end position="478"/>
    </location>
</feature>
<comment type="subcellular location">
    <subcellularLocation>
        <location evidence="1">Membrane</location>
        <topology evidence="1">Multi-pass membrane protein</topology>
    </subcellularLocation>
</comment>
<feature type="transmembrane region" description="Helical" evidence="5">
    <location>
        <begin position="131"/>
        <end position="151"/>
    </location>
</feature>
<feature type="transmembrane region" description="Helical" evidence="5">
    <location>
        <begin position="263"/>
        <end position="280"/>
    </location>
</feature>
<gene>
    <name evidence="7" type="ORF">N7476_010229</name>
</gene>
<name>A0A9W9PPU4_9EURO</name>
<feature type="transmembrane region" description="Helical" evidence="5">
    <location>
        <begin position="292"/>
        <end position="310"/>
    </location>
</feature>
<feature type="transmembrane region" description="Helical" evidence="5">
    <location>
        <begin position="223"/>
        <end position="243"/>
    </location>
</feature>
<feature type="transmembrane region" description="Helical" evidence="5">
    <location>
        <begin position="193"/>
        <end position="211"/>
    </location>
</feature>
<evidence type="ECO:0000256" key="4">
    <source>
        <dbReference type="ARBA" id="ARBA00023136"/>
    </source>
</evidence>
<sequence length="527" mass="56469">MSERPCLDDRTIITDDLENIAAGNTAVNNTMAEDSSLSRPTSLDIEAKNETPDYGPPKTPLREAIFVIVVCAAQLMTQAGLALSIAPLQIISSSFDTTPRELTWGSAAYSLTVGTFIFVSGRLGDVYGHKLLFVIGFLWFALWSLLGGFTVWSNPRFFDCCRAFQGIGPALLLPNAVAILGRSYPPGRRKGMVFCLFGAVAPGGFTLGATFSSLLAERLWWPWGYWILAIACVMFAILGYYVIPTMIQEPLRPDLSTFDRLDGWGAITGVSGLILINFAWNQAAVVGWEAPYTYALLIVGILILGLFLFLEGKTAYPLLPRTALKGEVGWVLGCIAAGWSSFGVLVFYYYQILENIEGNSGLLVTAKWAGASASGACAAVVTGLLLGRIPASIIMFIAMLAFAAGQALLASIPIGQIYWANAFVLMLVTPWGMDMSFPSGSLILSNSMPQKDQGVAGSLVNTVVNYSISLGLGFAGTVERYVNDDNKDVLKGYRGATYMGVGLAGVGTLIASCFLVVTWKSSRKGSA</sequence>
<proteinExistence type="predicted"/>
<evidence type="ECO:0000256" key="1">
    <source>
        <dbReference type="ARBA" id="ARBA00004141"/>
    </source>
</evidence>
<keyword evidence="2 5" id="KW-0812">Transmembrane</keyword>
<dbReference type="Pfam" id="PF07690">
    <property type="entry name" value="MFS_1"/>
    <property type="match status" value="1"/>
</dbReference>